<dbReference type="InterPro" id="IPR025948">
    <property type="entry name" value="HTH-like_dom"/>
</dbReference>
<evidence type="ECO:0000259" key="1">
    <source>
        <dbReference type="Pfam" id="PF13276"/>
    </source>
</evidence>
<reference evidence="2 3" key="1">
    <citation type="submission" date="2017-09" db="EMBL/GenBank/DDBJ databases">
        <title>Streptomyces genome completion.</title>
        <authorList>
            <person name="Lee N."/>
            <person name="Cho B.-K."/>
        </authorList>
    </citation>
    <scope>NUCLEOTIDE SEQUENCE [LARGE SCALE GENOMIC DNA]</scope>
    <source>
        <strain evidence="2 3">ATCC 14899</strain>
    </source>
</reference>
<protein>
    <recommendedName>
        <fullName evidence="1">HTH-like domain-containing protein</fullName>
    </recommendedName>
</protein>
<dbReference type="Proteomes" id="UP000325763">
    <property type="component" value="Chromosome"/>
</dbReference>
<dbReference type="AlphaFoldDB" id="A0A5P2W0C3"/>
<dbReference type="RefSeq" id="WP_052453991.1">
    <property type="nucleotide sequence ID" value="NZ_CP009313.1"/>
</dbReference>
<accession>A0A5P2W0C3</accession>
<sequence length="247" mass="27369">MISAMAEGGSPARRIIKLLGVSESGYYAWRDRTPSARSLRHAWLTRIILDIYLSSGSTFGYRRIRQELGRRYGVKVSHGTVELLMSRTGIRGRSGPLRDGAPAAVAGVPSRRWIIDVFSCAAPESTLCAAVVLDVTSQRLVSWSTGPTVSALLVDRALDDAITREAAAEPVPDTARGNLVGCSFTERAYTLRRMPDVGAVGDRYEHTIVDAFWENVRRELGDRDDGRHPEELEETLRNILEDSVRRE</sequence>
<dbReference type="InterPro" id="IPR050900">
    <property type="entry name" value="Transposase_IS3/IS150/IS904"/>
</dbReference>
<name>A0A5P2W0C3_9ACTN</name>
<proteinExistence type="predicted"/>
<organism evidence="2 3">
    <name type="scientific">Streptomyces nodosus</name>
    <dbReference type="NCBI Taxonomy" id="40318"/>
    <lineage>
        <taxon>Bacteria</taxon>
        <taxon>Bacillati</taxon>
        <taxon>Actinomycetota</taxon>
        <taxon>Actinomycetes</taxon>
        <taxon>Kitasatosporales</taxon>
        <taxon>Streptomycetaceae</taxon>
        <taxon>Streptomyces</taxon>
    </lineage>
</organism>
<dbReference type="PANTHER" id="PTHR46889">
    <property type="entry name" value="TRANSPOSASE INSF FOR INSERTION SEQUENCE IS3B-RELATED"/>
    <property type="match status" value="1"/>
</dbReference>
<gene>
    <name evidence="2" type="ORF">CP978_03460</name>
</gene>
<dbReference type="Pfam" id="PF13276">
    <property type="entry name" value="HTH_21"/>
    <property type="match status" value="1"/>
</dbReference>
<dbReference type="KEGG" id="snq:CP978_03460"/>
<evidence type="ECO:0000313" key="2">
    <source>
        <dbReference type="EMBL" id="QEV37727.1"/>
    </source>
</evidence>
<feature type="domain" description="HTH-like" evidence="1">
    <location>
        <begin position="45"/>
        <end position="93"/>
    </location>
</feature>
<evidence type="ECO:0000313" key="3">
    <source>
        <dbReference type="Proteomes" id="UP000325763"/>
    </source>
</evidence>
<dbReference type="EMBL" id="CP023747">
    <property type="protein sequence ID" value="QEV37727.1"/>
    <property type="molecule type" value="Genomic_DNA"/>
</dbReference>
<dbReference type="PANTHER" id="PTHR46889:SF4">
    <property type="entry name" value="TRANSPOSASE INSO FOR INSERTION SEQUENCE ELEMENT IS911B-RELATED"/>
    <property type="match status" value="1"/>
</dbReference>
<dbReference type="OrthoDB" id="4330255at2"/>